<feature type="compositionally biased region" description="Basic and acidic residues" evidence="2">
    <location>
        <begin position="1321"/>
        <end position="1331"/>
    </location>
</feature>
<keyword evidence="3" id="KW-1133">Transmembrane helix</keyword>
<evidence type="ECO:0000256" key="1">
    <source>
        <dbReference type="SAM" id="Coils"/>
    </source>
</evidence>
<keyword evidence="1" id="KW-0175">Coiled coil</keyword>
<feature type="coiled-coil region" evidence="1">
    <location>
        <begin position="328"/>
        <end position="446"/>
    </location>
</feature>
<feature type="compositionally biased region" description="Low complexity" evidence="2">
    <location>
        <begin position="65"/>
        <end position="76"/>
    </location>
</feature>
<feature type="region of interest" description="Disordered" evidence="2">
    <location>
        <begin position="723"/>
        <end position="762"/>
    </location>
</feature>
<keyword evidence="3" id="KW-0812">Transmembrane</keyword>
<feature type="region of interest" description="Disordered" evidence="2">
    <location>
        <begin position="982"/>
        <end position="1049"/>
    </location>
</feature>
<proteinExistence type="predicted"/>
<evidence type="ECO:0000256" key="2">
    <source>
        <dbReference type="SAM" id="MobiDB-lite"/>
    </source>
</evidence>
<feature type="compositionally biased region" description="Pro residues" evidence="2">
    <location>
        <begin position="920"/>
        <end position="931"/>
    </location>
</feature>
<feature type="compositionally biased region" description="Basic and acidic residues" evidence="2">
    <location>
        <begin position="844"/>
        <end position="866"/>
    </location>
</feature>
<feature type="compositionally biased region" description="Polar residues" evidence="2">
    <location>
        <begin position="24"/>
        <end position="54"/>
    </location>
</feature>
<feature type="region of interest" description="Disordered" evidence="2">
    <location>
        <begin position="844"/>
        <end position="969"/>
    </location>
</feature>
<accession>A0A6G1HQE0</accession>
<feature type="compositionally biased region" description="Basic and acidic residues" evidence="2">
    <location>
        <begin position="566"/>
        <end position="581"/>
    </location>
</feature>
<feature type="region of interest" description="Disordered" evidence="2">
    <location>
        <begin position="558"/>
        <end position="650"/>
    </location>
</feature>
<gene>
    <name evidence="4" type="ORF">EJ06DRAFT_558395</name>
</gene>
<organism evidence="4 5">
    <name type="scientific">Trichodelitschia bisporula</name>
    <dbReference type="NCBI Taxonomy" id="703511"/>
    <lineage>
        <taxon>Eukaryota</taxon>
        <taxon>Fungi</taxon>
        <taxon>Dikarya</taxon>
        <taxon>Ascomycota</taxon>
        <taxon>Pezizomycotina</taxon>
        <taxon>Dothideomycetes</taxon>
        <taxon>Dothideomycetes incertae sedis</taxon>
        <taxon>Phaeotrichales</taxon>
        <taxon>Phaeotrichaceae</taxon>
        <taxon>Trichodelitschia</taxon>
    </lineage>
</organism>
<feature type="compositionally biased region" description="Low complexity" evidence="2">
    <location>
        <begin position="932"/>
        <end position="941"/>
    </location>
</feature>
<feature type="compositionally biased region" description="Polar residues" evidence="2">
    <location>
        <begin position="875"/>
        <end position="892"/>
    </location>
</feature>
<keyword evidence="3" id="KW-0472">Membrane</keyword>
<dbReference type="EMBL" id="ML996701">
    <property type="protein sequence ID" value="KAF2397965.1"/>
    <property type="molecule type" value="Genomic_DNA"/>
</dbReference>
<feature type="compositionally biased region" description="Basic and acidic residues" evidence="2">
    <location>
        <begin position="215"/>
        <end position="233"/>
    </location>
</feature>
<feature type="compositionally biased region" description="Basic residues" evidence="2">
    <location>
        <begin position="89"/>
        <end position="100"/>
    </location>
</feature>
<evidence type="ECO:0000256" key="3">
    <source>
        <dbReference type="SAM" id="Phobius"/>
    </source>
</evidence>
<feature type="region of interest" description="Disordered" evidence="2">
    <location>
        <begin position="1187"/>
        <end position="1213"/>
    </location>
</feature>
<feature type="region of interest" description="Disordered" evidence="2">
    <location>
        <begin position="1364"/>
        <end position="1407"/>
    </location>
</feature>
<evidence type="ECO:0000313" key="4">
    <source>
        <dbReference type="EMBL" id="KAF2397965.1"/>
    </source>
</evidence>
<protein>
    <submittedName>
        <fullName evidence="4">Uncharacterized protein</fullName>
    </submittedName>
</protein>
<name>A0A6G1HQE0_9PEZI</name>
<feature type="compositionally biased region" description="Basic residues" evidence="2">
    <location>
        <begin position="1380"/>
        <end position="1395"/>
    </location>
</feature>
<dbReference type="PANTHER" id="PTHR45615:SF80">
    <property type="entry name" value="GRIP DOMAIN-CONTAINING PROTEIN"/>
    <property type="match status" value="1"/>
</dbReference>
<feature type="region of interest" description="Disordered" evidence="2">
    <location>
        <begin position="1293"/>
        <end position="1350"/>
    </location>
</feature>
<feature type="region of interest" description="Disordered" evidence="2">
    <location>
        <begin position="1107"/>
        <end position="1150"/>
    </location>
</feature>
<feature type="compositionally biased region" description="Polar residues" evidence="2">
    <location>
        <begin position="614"/>
        <end position="624"/>
    </location>
</feature>
<feature type="region of interest" description="Disordered" evidence="2">
    <location>
        <begin position="1"/>
        <end position="255"/>
    </location>
</feature>
<sequence length="1546" mass="169798">MSGYPTPDTEPRFKPPPRGLGETTPDSSSLKVPASTTPEGTPPSQDLLSDTPPSRTLLPAMDLDTPPSRNPRSTTPLDTPPSHNPLTRTSKRRSRGKKRPPASPSDDFEETNLPASSAPGITYTPATDPPPTPTVIEGPRTPPMPAKLRPEPPFADRLRPAHSDTASERSTPSPPLSEVSTLEDTPSRLAPGGVFKRPKPPRSVQGKDGSPSPLKKAERPKNDRERTWKKSFDDSASPGEGEEEEEVNETPAMNEEEQRAFTGLLPKLMSMSVAMPTKMPWKKALKVWAHKQLRITAIGDEFLYRFGYQMLCAYESEWSRREEASLKLTKLERQDRTKMKEFEQLEADKEIQLEQIAELKRQNADLRTKNATLENKLVLAQEKINDSQNNRGKNIEEEEEEQLKIAQLTEEVEASTKMNTALKIEMAHALRARARAEDAAKAAEIQAVTMKTLALQYGEMAATYEKGMGMVELADGLEAELLEHGTKLDASRQAELMYMDEIDSMREKNNELVAKIAALQAENENLEDHLDDEKAKLVICTRLLGEARKEPDLSLSTVAEISISPREAEPPSRIPDTRDNDSDAADPDGGPTLVNAPEPPPFQPSSKGKAPVQKTFQNKDSASNDPDGGPTLVDTPEPPPFQSSSKGEAPVQKTVLYGDYYIARHLAAAPERIRLRYEKAEQVIDKELAGASEAIRNEYKKTQQMIVFAEAQQEFILQQLDGIPDTKDNDSASNDPDGGPTLVDTPEPPPFQPSSKGKAPVQNTSKYSEWVAAQLAAAPEDIRLKYEKAQQFIDKELAGASEAVRSRYKKAQEAIAMAEAHQVSMLKQLDGISTDHDDLRTALTDLRKDRQPPQDRRKAAEPERPKRGILCPGDTMQQNLNPDSRPDFNTSDWTHEGNLEEYGFPPQYPPMPIPSSATNPSPPNAAPPRAPSAPAESSNAAGKRPVLSDSITGPAHPPPADPSTYLPAGHISREDFIRLSKELATRPDAGVAQRELHKRMDGQWGEPAAPAPRQNQDPPPAKQHPLDPSASASGPNAALPADPSTYLPPGLISLEDVHRLRRELSLRPDAPVALLALAQRTGKQFAEYIALRELYEREEYERTGQWGAPYPFLPPQSIGPVPAKHHPPGPSAPTAGPDAPPPADPATYTPLWPLSHEAVERHLKELSKWPDADVALGELYKRTVEEWGAPGAPAPHKNKDPVRGPRPGPAAPPMGLKPHPLTHIFVHPMDPPFRMLLPDGKSRVYFPDGTFTVQHERWACPTGINAGGWPGESSAEEAIRAVERVWEISAALSDTDGSEYGDVNDAGRAPKRDGGPLPDGVNKRSKGEKSRARSRGRRRDGGMNFDGAGSVVGETAERAWGTVDGVDGWTGLDGNDSVKSAKRGRSSKPKTRTRSRSVGPSVRALSPESGQARVVKFLESFRRSRSADSSSASGKDWGRKRRDIPENVFIRPDIRYAQHRATHICLPKPNEYVLASIAVFLISCLFWFVEGLVNRERGWTVRPGVLGYGWMEDDGYWARRIGELGRAAGRVRWLVGPAGRGRWIGV</sequence>
<dbReference type="Proteomes" id="UP000799640">
    <property type="component" value="Unassembled WGS sequence"/>
</dbReference>
<evidence type="ECO:0000313" key="5">
    <source>
        <dbReference type="Proteomes" id="UP000799640"/>
    </source>
</evidence>
<feature type="transmembrane region" description="Helical" evidence="3">
    <location>
        <begin position="1472"/>
        <end position="1493"/>
    </location>
</feature>
<feature type="coiled-coil region" evidence="1">
    <location>
        <begin position="502"/>
        <end position="536"/>
    </location>
</feature>
<feature type="compositionally biased region" description="Basic and acidic residues" evidence="2">
    <location>
        <begin position="148"/>
        <end position="167"/>
    </location>
</feature>
<dbReference type="PANTHER" id="PTHR45615">
    <property type="entry name" value="MYOSIN HEAVY CHAIN, NON-MUSCLE"/>
    <property type="match status" value="1"/>
</dbReference>
<reference evidence="4" key="1">
    <citation type="journal article" date="2020" name="Stud. Mycol.">
        <title>101 Dothideomycetes genomes: a test case for predicting lifestyles and emergence of pathogens.</title>
        <authorList>
            <person name="Haridas S."/>
            <person name="Albert R."/>
            <person name="Binder M."/>
            <person name="Bloem J."/>
            <person name="Labutti K."/>
            <person name="Salamov A."/>
            <person name="Andreopoulos B."/>
            <person name="Baker S."/>
            <person name="Barry K."/>
            <person name="Bills G."/>
            <person name="Bluhm B."/>
            <person name="Cannon C."/>
            <person name="Castanera R."/>
            <person name="Culley D."/>
            <person name="Daum C."/>
            <person name="Ezra D."/>
            <person name="Gonzalez J."/>
            <person name="Henrissat B."/>
            <person name="Kuo A."/>
            <person name="Liang C."/>
            <person name="Lipzen A."/>
            <person name="Lutzoni F."/>
            <person name="Magnuson J."/>
            <person name="Mondo S."/>
            <person name="Nolan M."/>
            <person name="Ohm R."/>
            <person name="Pangilinan J."/>
            <person name="Park H.-J."/>
            <person name="Ramirez L."/>
            <person name="Alfaro M."/>
            <person name="Sun H."/>
            <person name="Tritt A."/>
            <person name="Yoshinaga Y."/>
            <person name="Zwiers L.-H."/>
            <person name="Turgeon B."/>
            <person name="Goodwin S."/>
            <person name="Spatafora J."/>
            <person name="Crous P."/>
            <person name="Grigoriev I."/>
        </authorList>
    </citation>
    <scope>NUCLEOTIDE SEQUENCE</scope>
    <source>
        <strain evidence="4">CBS 262.69</strain>
    </source>
</reference>
<keyword evidence="5" id="KW-1185">Reference proteome</keyword>